<dbReference type="RefSeq" id="WP_142532123.1">
    <property type="nucleotide sequence ID" value="NZ_FXTB01000001.1"/>
</dbReference>
<feature type="transmembrane region" description="Helical" evidence="1">
    <location>
        <begin position="43"/>
        <end position="67"/>
    </location>
</feature>
<proteinExistence type="predicted"/>
<evidence type="ECO:0000313" key="3">
    <source>
        <dbReference type="Proteomes" id="UP000319040"/>
    </source>
</evidence>
<feature type="transmembrane region" description="Helical" evidence="1">
    <location>
        <begin position="20"/>
        <end position="37"/>
    </location>
</feature>
<evidence type="ECO:0000256" key="1">
    <source>
        <dbReference type="SAM" id="Phobius"/>
    </source>
</evidence>
<name>A0A521B8F6_SACCC</name>
<keyword evidence="3" id="KW-1185">Reference proteome</keyword>
<dbReference type="EMBL" id="FXTB01000001">
    <property type="protein sequence ID" value="SMO43291.1"/>
    <property type="molecule type" value="Genomic_DNA"/>
</dbReference>
<reference evidence="2 3" key="1">
    <citation type="submission" date="2017-05" db="EMBL/GenBank/DDBJ databases">
        <authorList>
            <person name="Varghese N."/>
            <person name="Submissions S."/>
        </authorList>
    </citation>
    <scope>NUCLEOTIDE SEQUENCE [LARGE SCALE GENOMIC DNA]</scope>
    <source>
        <strain evidence="2 3">DSM 27040</strain>
    </source>
</reference>
<organism evidence="2 3">
    <name type="scientific">Saccharicrinis carchari</name>
    <dbReference type="NCBI Taxonomy" id="1168039"/>
    <lineage>
        <taxon>Bacteria</taxon>
        <taxon>Pseudomonadati</taxon>
        <taxon>Bacteroidota</taxon>
        <taxon>Bacteroidia</taxon>
        <taxon>Marinilabiliales</taxon>
        <taxon>Marinilabiliaceae</taxon>
        <taxon>Saccharicrinis</taxon>
    </lineage>
</organism>
<accession>A0A521B8F6</accession>
<dbReference type="AlphaFoldDB" id="A0A521B8F6"/>
<gene>
    <name evidence="2" type="ORF">SAMN06265379_101790</name>
</gene>
<sequence length="150" mass="17003">MNYSKNLQGQFKKSKWRSIFGIALIAIAIGHLLAVYFDHQLTAFNLIIAVIFIANGVFGIAGSKGYILGKNSYVKMDEQSITIKTIGKEKKALWEDIETIDFRNNKLKILPEDKKFQFVTLNYLNEDCSTEIRNEVIKAANKKGISIINK</sequence>
<keyword evidence="1" id="KW-0812">Transmembrane</keyword>
<evidence type="ECO:0000313" key="2">
    <source>
        <dbReference type="EMBL" id="SMO43291.1"/>
    </source>
</evidence>
<keyword evidence="1" id="KW-1133">Transmembrane helix</keyword>
<protein>
    <submittedName>
        <fullName evidence="2">Uncharacterized protein</fullName>
    </submittedName>
</protein>
<keyword evidence="1" id="KW-0472">Membrane</keyword>
<dbReference type="Proteomes" id="UP000319040">
    <property type="component" value="Unassembled WGS sequence"/>
</dbReference>